<evidence type="ECO:0000256" key="1">
    <source>
        <dbReference type="ARBA" id="ARBA00022527"/>
    </source>
</evidence>
<keyword evidence="1" id="KW-0808">Transferase</keyword>
<keyword evidence="1" id="KW-0418">Kinase</keyword>
<name>A0A0F7FX53_9ACTN</name>
<keyword evidence="1" id="KW-0723">Serine/threonine-protein kinase</keyword>
<reference evidence="3" key="1">
    <citation type="submission" date="2019-08" db="EMBL/GenBank/DDBJ databases">
        <title>Complete genome sequence of a mangrove-derived Streptomyces xiamenensis.</title>
        <authorList>
            <person name="Xu J."/>
        </authorList>
    </citation>
    <scope>NUCLEOTIDE SEQUENCE</scope>
    <source>
        <strain evidence="3">318</strain>
    </source>
</reference>
<dbReference type="HOGENOM" id="CLU_090336_4_4_11"/>
<dbReference type="PATRIC" id="fig|408015.6.peg.3906"/>
<dbReference type="EMBL" id="CP009922">
    <property type="protein sequence ID" value="AKG45239.1"/>
    <property type="molecule type" value="Genomic_DNA"/>
</dbReference>
<dbReference type="SUPFAM" id="SSF55874">
    <property type="entry name" value="ATPase domain of HSP90 chaperone/DNA topoisomerase II/histidine kinase"/>
    <property type="match status" value="1"/>
</dbReference>
<dbReference type="STRING" id="408015.SXIM_38550"/>
<dbReference type="InterPro" id="IPR036890">
    <property type="entry name" value="HATPase_C_sf"/>
</dbReference>
<feature type="domain" description="Histidine kinase/HSP90-like ATPase" evidence="2">
    <location>
        <begin position="17"/>
        <end position="128"/>
    </location>
</feature>
<dbReference type="Pfam" id="PF13581">
    <property type="entry name" value="HATPase_c_2"/>
    <property type="match status" value="1"/>
</dbReference>
<dbReference type="InterPro" id="IPR050267">
    <property type="entry name" value="Anti-sigma-factor_SerPK"/>
</dbReference>
<accession>A0A0F7FX53</accession>
<keyword evidence="4" id="KW-1185">Reference proteome</keyword>
<dbReference type="GO" id="GO:0004674">
    <property type="term" value="F:protein serine/threonine kinase activity"/>
    <property type="evidence" value="ECO:0007669"/>
    <property type="project" value="UniProtKB-KW"/>
</dbReference>
<dbReference type="AlphaFoldDB" id="A0A0F7FX53"/>
<dbReference type="KEGG" id="sxi:SXIM_38550"/>
<sequence>MDEDFHQICVRERFFRRDKRNVFAARRFVRKALSDWRIERRADEVLVCVSELATNAITHGVPPGRGFSLHLWLTTDAVLRLEVHDSGDGRPRVRDLDEGGETGRGLWLVEALSDCWGVGTRDPGKVVWCEFVLDQDAVRTARLAPPPGWRLGGGEPTVP</sequence>
<evidence type="ECO:0000259" key="2">
    <source>
        <dbReference type="Pfam" id="PF13581"/>
    </source>
</evidence>
<organism evidence="3 4">
    <name type="scientific">Streptomyces xiamenensis</name>
    <dbReference type="NCBI Taxonomy" id="408015"/>
    <lineage>
        <taxon>Bacteria</taxon>
        <taxon>Bacillati</taxon>
        <taxon>Actinomycetota</taxon>
        <taxon>Actinomycetes</taxon>
        <taxon>Kitasatosporales</taxon>
        <taxon>Streptomycetaceae</taxon>
        <taxon>Streptomyces</taxon>
    </lineage>
</organism>
<dbReference type="CDD" id="cd16936">
    <property type="entry name" value="HATPase_RsbW-like"/>
    <property type="match status" value="1"/>
</dbReference>
<dbReference type="PANTHER" id="PTHR35526">
    <property type="entry name" value="ANTI-SIGMA-F FACTOR RSBW-RELATED"/>
    <property type="match status" value="1"/>
</dbReference>
<evidence type="ECO:0000313" key="4">
    <source>
        <dbReference type="Proteomes" id="UP000034034"/>
    </source>
</evidence>
<proteinExistence type="predicted"/>
<dbReference type="InterPro" id="IPR003594">
    <property type="entry name" value="HATPase_dom"/>
</dbReference>
<dbReference type="Proteomes" id="UP000034034">
    <property type="component" value="Chromosome"/>
</dbReference>
<dbReference type="PANTHER" id="PTHR35526:SF3">
    <property type="entry name" value="ANTI-SIGMA-F FACTOR RSBW"/>
    <property type="match status" value="1"/>
</dbReference>
<dbReference type="Gene3D" id="3.30.565.10">
    <property type="entry name" value="Histidine kinase-like ATPase, C-terminal domain"/>
    <property type="match status" value="1"/>
</dbReference>
<gene>
    <name evidence="3" type="ORF">SXIM_38550</name>
</gene>
<dbReference type="RefSeq" id="WP_107073946.1">
    <property type="nucleotide sequence ID" value="NZ_CP009922.3"/>
</dbReference>
<protein>
    <submittedName>
        <fullName evidence="3">Regulatory protein</fullName>
    </submittedName>
</protein>
<evidence type="ECO:0000313" key="3">
    <source>
        <dbReference type="EMBL" id="AKG45239.1"/>
    </source>
</evidence>